<organism evidence="2 3">
    <name type="scientific">Psittacicella hinzii</name>
    <dbReference type="NCBI Taxonomy" id="2028575"/>
    <lineage>
        <taxon>Bacteria</taxon>
        <taxon>Pseudomonadati</taxon>
        <taxon>Pseudomonadota</taxon>
        <taxon>Gammaproteobacteria</taxon>
        <taxon>Pasteurellales</taxon>
        <taxon>Psittacicellaceae</taxon>
        <taxon>Psittacicella</taxon>
    </lineage>
</organism>
<feature type="transmembrane region" description="Helical" evidence="1">
    <location>
        <begin position="29"/>
        <end position="48"/>
    </location>
</feature>
<keyword evidence="1" id="KW-0812">Transmembrane</keyword>
<gene>
    <name evidence="2" type="ORF">CKF54_02350</name>
</gene>
<keyword evidence="1" id="KW-1133">Transmembrane helix</keyword>
<dbReference type="GO" id="GO:0016020">
    <property type="term" value="C:membrane"/>
    <property type="evidence" value="ECO:0007669"/>
    <property type="project" value="InterPro"/>
</dbReference>
<feature type="transmembrane region" description="Helical" evidence="1">
    <location>
        <begin position="124"/>
        <end position="147"/>
    </location>
</feature>
<evidence type="ECO:0000313" key="2">
    <source>
        <dbReference type="EMBL" id="RIY33737.1"/>
    </source>
</evidence>
<keyword evidence="3" id="KW-1185">Reference proteome</keyword>
<accession>A0A3A1YC92</accession>
<feature type="transmembrane region" description="Helical" evidence="1">
    <location>
        <begin position="55"/>
        <end position="72"/>
    </location>
</feature>
<dbReference type="Proteomes" id="UP000265691">
    <property type="component" value="Unassembled WGS sequence"/>
</dbReference>
<evidence type="ECO:0000313" key="3">
    <source>
        <dbReference type="Proteomes" id="UP000265691"/>
    </source>
</evidence>
<name>A0A3A1YC92_9GAMM</name>
<protein>
    <recommendedName>
        <fullName evidence="4">Intracellular septation protein A</fullName>
    </recommendedName>
</protein>
<dbReference type="OrthoDB" id="5676560at2"/>
<dbReference type="RefSeq" id="WP_119524684.1">
    <property type="nucleotide sequence ID" value="NZ_NRHC01000026.1"/>
</dbReference>
<feature type="transmembrane region" description="Helical" evidence="1">
    <location>
        <begin position="153"/>
        <end position="179"/>
    </location>
</feature>
<dbReference type="AlphaFoldDB" id="A0A3A1YC92"/>
<evidence type="ECO:0000256" key="1">
    <source>
        <dbReference type="SAM" id="Phobius"/>
    </source>
</evidence>
<sequence length="189" mass="21833">MLSTLLSTISGLIFCIVYFMSPKEVAAEYSSLALTISVVIEALIKNFFIKKLSPTAWFMYVVILCFTIPSIIFNDIKYIQLKFYLFKIVFILVIIILMHKFNINLMKKVFGFFTKRVSEHAWFVINYIFVAYLVISLIGALYCQYMISEEAWVFFKGVILPIIGGVATLIMLGVGYLDIRKQNQKKLRD</sequence>
<evidence type="ECO:0008006" key="4">
    <source>
        <dbReference type="Google" id="ProtNLM"/>
    </source>
</evidence>
<dbReference type="Pfam" id="PF04279">
    <property type="entry name" value="IspA"/>
    <property type="match status" value="1"/>
</dbReference>
<dbReference type="InterPro" id="IPR006008">
    <property type="entry name" value="YciB"/>
</dbReference>
<proteinExistence type="predicted"/>
<feature type="transmembrane region" description="Helical" evidence="1">
    <location>
        <begin position="84"/>
        <end position="103"/>
    </location>
</feature>
<comment type="caution">
    <text evidence="2">The sequence shown here is derived from an EMBL/GenBank/DDBJ whole genome shotgun (WGS) entry which is preliminary data.</text>
</comment>
<dbReference type="EMBL" id="NRHC01000026">
    <property type="protein sequence ID" value="RIY33737.1"/>
    <property type="molecule type" value="Genomic_DNA"/>
</dbReference>
<reference evidence="2 3" key="1">
    <citation type="submission" date="2017-08" db="EMBL/GenBank/DDBJ databases">
        <title>Reclassification of Bisgaard taxon 37 and 44.</title>
        <authorList>
            <person name="Christensen H."/>
        </authorList>
    </citation>
    <scope>NUCLEOTIDE SEQUENCE [LARGE SCALE GENOMIC DNA]</scope>
    <source>
        <strain evidence="2 3">B96_3</strain>
    </source>
</reference>
<keyword evidence="1" id="KW-0472">Membrane</keyword>